<keyword evidence="14" id="KW-1185">Reference proteome</keyword>
<evidence type="ECO:0000256" key="6">
    <source>
        <dbReference type="ARBA" id="ARBA00022777"/>
    </source>
</evidence>
<keyword evidence="9" id="KW-0472">Membrane</keyword>
<dbReference type="Pfam" id="PF00512">
    <property type="entry name" value="HisKA"/>
    <property type="match status" value="1"/>
</dbReference>
<dbReference type="SMART" id="SM00388">
    <property type="entry name" value="HisKA"/>
    <property type="match status" value="1"/>
</dbReference>
<keyword evidence="6" id="KW-0418">Kinase</keyword>
<dbReference type="Gene3D" id="1.10.287.130">
    <property type="match status" value="1"/>
</dbReference>
<dbReference type="EMBL" id="JAOYEY010000035">
    <property type="protein sequence ID" value="MCV9885988.1"/>
    <property type="molecule type" value="Genomic_DNA"/>
</dbReference>
<dbReference type="PANTHER" id="PTHR43065">
    <property type="entry name" value="SENSOR HISTIDINE KINASE"/>
    <property type="match status" value="1"/>
</dbReference>
<keyword evidence="9" id="KW-1133">Transmembrane helix</keyword>
<dbReference type="PRINTS" id="PR00344">
    <property type="entry name" value="BCTRLSENSOR"/>
</dbReference>
<dbReference type="InterPro" id="IPR003661">
    <property type="entry name" value="HisK_dim/P_dom"/>
</dbReference>
<reference evidence="13 14" key="1">
    <citation type="submission" date="2022-10" db="EMBL/GenBank/DDBJ databases">
        <title>Draft genome assembly of moderately radiation resistant bacterium Metabacillus halosaccharovorans.</title>
        <authorList>
            <person name="Pal S."/>
            <person name="Gopinathan A."/>
        </authorList>
    </citation>
    <scope>NUCLEOTIDE SEQUENCE [LARGE SCALE GENOMIC DNA]</scope>
    <source>
        <strain evidence="13 14">VITHBRA001</strain>
    </source>
</reference>
<dbReference type="CDD" id="cd00082">
    <property type="entry name" value="HisKA"/>
    <property type="match status" value="1"/>
</dbReference>
<dbReference type="PANTHER" id="PTHR43065:SF34">
    <property type="entry name" value="SPORULATION KINASE A"/>
    <property type="match status" value="1"/>
</dbReference>
<evidence type="ECO:0000256" key="1">
    <source>
        <dbReference type="ARBA" id="ARBA00000085"/>
    </source>
</evidence>
<comment type="catalytic activity">
    <reaction evidence="1">
        <text>ATP + protein L-histidine = ADP + protein N-phospho-L-histidine.</text>
        <dbReference type="EC" id="2.7.13.3"/>
    </reaction>
</comment>
<evidence type="ECO:0000256" key="3">
    <source>
        <dbReference type="ARBA" id="ARBA00022553"/>
    </source>
</evidence>
<keyword evidence="5" id="KW-0547">Nucleotide-binding</keyword>
<dbReference type="PROSITE" id="PS50109">
    <property type="entry name" value="HIS_KIN"/>
    <property type="match status" value="1"/>
</dbReference>
<dbReference type="InterPro" id="IPR003594">
    <property type="entry name" value="HATPase_dom"/>
</dbReference>
<comment type="caution">
    <text evidence="13">The sequence shown here is derived from an EMBL/GenBank/DDBJ whole genome shotgun (WGS) entry which is preliminary data.</text>
</comment>
<proteinExistence type="predicted"/>
<dbReference type="Gene3D" id="3.30.565.10">
    <property type="entry name" value="Histidine kinase-like ATPase, C-terminal domain"/>
    <property type="match status" value="1"/>
</dbReference>
<evidence type="ECO:0000256" key="5">
    <source>
        <dbReference type="ARBA" id="ARBA00022741"/>
    </source>
</evidence>
<evidence type="ECO:0000259" key="11">
    <source>
        <dbReference type="PROSITE" id="PS50112"/>
    </source>
</evidence>
<dbReference type="Pfam" id="PF02518">
    <property type="entry name" value="HATPase_c"/>
    <property type="match status" value="1"/>
</dbReference>
<name>A0ABT3DG00_9BACI</name>
<dbReference type="CDD" id="cd00130">
    <property type="entry name" value="PAS"/>
    <property type="match status" value="1"/>
</dbReference>
<keyword evidence="8" id="KW-0902">Two-component regulatory system</keyword>
<keyword evidence="3" id="KW-0597">Phosphoprotein</keyword>
<dbReference type="RefSeq" id="WP_264142668.1">
    <property type="nucleotide sequence ID" value="NZ_JAOYEY010000035.1"/>
</dbReference>
<evidence type="ECO:0000256" key="7">
    <source>
        <dbReference type="ARBA" id="ARBA00022840"/>
    </source>
</evidence>
<accession>A0ABT3DG00</accession>
<evidence type="ECO:0000256" key="9">
    <source>
        <dbReference type="SAM" id="Phobius"/>
    </source>
</evidence>
<evidence type="ECO:0000256" key="8">
    <source>
        <dbReference type="ARBA" id="ARBA00023012"/>
    </source>
</evidence>
<dbReference type="Pfam" id="PF08448">
    <property type="entry name" value="PAS_4"/>
    <property type="match status" value="1"/>
</dbReference>
<dbReference type="PROSITE" id="PS50113">
    <property type="entry name" value="PAC"/>
    <property type="match status" value="2"/>
</dbReference>
<dbReference type="InterPro" id="IPR004358">
    <property type="entry name" value="Sig_transdc_His_kin-like_C"/>
</dbReference>
<dbReference type="CDD" id="cd00075">
    <property type="entry name" value="HATPase"/>
    <property type="match status" value="1"/>
</dbReference>
<dbReference type="InterPro" id="IPR036097">
    <property type="entry name" value="HisK_dim/P_sf"/>
</dbReference>
<evidence type="ECO:0000259" key="12">
    <source>
        <dbReference type="PROSITE" id="PS50113"/>
    </source>
</evidence>
<dbReference type="SUPFAM" id="SSF55785">
    <property type="entry name" value="PYP-like sensor domain (PAS domain)"/>
    <property type="match status" value="2"/>
</dbReference>
<dbReference type="EC" id="2.7.13.3" evidence="2"/>
<evidence type="ECO:0000259" key="10">
    <source>
        <dbReference type="PROSITE" id="PS50109"/>
    </source>
</evidence>
<feature type="domain" description="PAS" evidence="11">
    <location>
        <begin position="202"/>
        <end position="272"/>
    </location>
</feature>
<dbReference type="SMART" id="SM00387">
    <property type="entry name" value="HATPase_c"/>
    <property type="match status" value="1"/>
</dbReference>
<feature type="domain" description="PAC" evidence="12">
    <location>
        <begin position="276"/>
        <end position="327"/>
    </location>
</feature>
<protein>
    <recommendedName>
        <fullName evidence="2">histidine kinase</fullName>
        <ecNumber evidence="2">2.7.13.3</ecNumber>
    </recommendedName>
</protein>
<dbReference type="SUPFAM" id="SSF55874">
    <property type="entry name" value="ATPase domain of HSP90 chaperone/DNA topoisomerase II/histidine kinase"/>
    <property type="match status" value="1"/>
</dbReference>
<sequence>MVNKYKILVYYVIFSSVWILATDNLLVLLNIPKGTLLLFHNIKGFLFVLLTSIFIFYLVLKREAYKNEKREKDKLSILINSMVDFVNFKDGEGRWTKANDFALELFQLEDVDYVGKKDSELAEYTEFYAEALRYCETSDEHAWFIGTKSRCIEEIPMPDGSVKTFDTIKIPLFHEDGSRKELVVMGRDVTEKVLAEKKLAASEQRYKSLFDFNPELVYMIDLEGRLTEVNEHFYRFTGFTKEEIVNKTVLPIISKRDRSKIYKSYKQIIHHNQSFTNEEIEIVMKDHTTKILRCTSVPMIINEKTVGIIGYAVDISKEKETERLLRKTEKLSVVGELAASVAHEIRNPLTSLKGFVQMLQSSNKENEFYYRIMLDELERINIISSELLVLAKPQKIQFQKKDINNLLWDVKSLLESEANLYGVTLNIQINKNLPIIDCEPNQLKQLFINIMKNSIEASSKNVYVSLEMMDVKTVKVTFKDDGCGIDEDRLKHLGEPFYSMKEKGTGLGLTVSYRIVEFHKGKISFISSKNKGTEVELLLPIYKSTMP</sequence>
<dbReference type="InterPro" id="IPR035965">
    <property type="entry name" value="PAS-like_dom_sf"/>
</dbReference>
<dbReference type="PROSITE" id="PS50112">
    <property type="entry name" value="PAS"/>
    <property type="match status" value="1"/>
</dbReference>
<dbReference type="InterPro" id="IPR005467">
    <property type="entry name" value="His_kinase_dom"/>
</dbReference>
<feature type="transmembrane region" description="Helical" evidence="9">
    <location>
        <begin position="7"/>
        <end position="31"/>
    </location>
</feature>
<dbReference type="Pfam" id="PF00989">
    <property type="entry name" value="PAS"/>
    <property type="match status" value="1"/>
</dbReference>
<dbReference type="SMART" id="SM00091">
    <property type="entry name" value="PAS"/>
    <property type="match status" value="2"/>
</dbReference>
<evidence type="ECO:0000313" key="13">
    <source>
        <dbReference type="EMBL" id="MCV9885988.1"/>
    </source>
</evidence>
<dbReference type="SUPFAM" id="SSF47384">
    <property type="entry name" value="Homodimeric domain of signal transducing histidine kinase"/>
    <property type="match status" value="1"/>
</dbReference>
<dbReference type="InterPro" id="IPR000700">
    <property type="entry name" value="PAS-assoc_C"/>
</dbReference>
<dbReference type="NCBIfam" id="TIGR00229">
    <property type="entry name" value="sensory_box"/>
    <property type="match status" value="1"/>
</dbReference>
<dbReference type="InterPro" id="IPR013656">
    <property type="entry name" value="PAS_4"/>
</dbReference>
<feature type="domain" description="PAC" evidence="12">
    <location>
        <begin position="145"/>
        <end position="201"/>
    </location>
</feature>
<dbReference type="Proteomes" id="UP001526147">
    <property type="component" value="Unassembled WGS sequence"/>
</dbReference>
<keyword evidence="9" id="KW-0812">Transmembrane</keyword>
<feature type="domain" description="Histidine kinase" evidence="10">
    <location>
        <begin position="340"/>
        <end position="543"/>
    </location>
</feature>
<evidence type="ECO:0000256" key="2">
    <source>
        <dbReference type="ARBA" id="ARBA00012438"/>
    </source>
</evidence>
<evidence type="ECO:0000313" key="14">
    <source>
        <dbReference type="Proteomes" id="UP001526147"/>
    </source>
</evidence>
<dbReference type="InterPro" id="IPR036890">
    <property type="entry name" value="HATPase_C_sf"/>
</dbReference>
<keyword evidence="7" id="KW-0067">ATP-binding</keyword>
<dbReference type="Gene3D" id="3.30.450.20">
    <property type="entry name" value="PAS domain"/>
    <property type="match status" value="2"/>
</dbReference>
<dbReference type="InterPro" id="IPR000014">
    <property type="entry name" value="PAS"/>
</dbReference>
<dbReference type="InterPro" id="IPR013767">
    <property type="entry name" value="PAS_fold"/>
</dbReference>
<keyword evidence="4" id="KW-0808">Transferase</keyword>
<gene>
    <name evidence="13" type="ORF">OIH86_09990</name>
</gene>
<evidence type="ECO:0000256" key="4">
    <source>
        <dbReference type="ARBA" id="ARBA00022679"/>
    </source>
</evidence>
<organism evidence="13 14">
    <name type="scientific">Metabacillus halosaccharovorans</name>
    <dbReference type="NCBI Taxonomy" id="930124"/>
    <lineage>
        <taxon>Bacteria</taxon>
        <taxon>Bacillati</taxon>
        <taxon>Bacillota</taxon>
        <taxon>Bacilli</taxon>
        <taxon>Bacillales</taxon>
        <taxon>Bacillaceae</taxon>
        <taxon>Metabacillus</taxon>
    </lineage>
</organism>
<feature type="transmembrane region" description="Helical" evidence="9">
    <location>
        <begin position="37"/>
        <end position="60"/>
    </location>
</feature>